<dbReference type="Proteomes" id="UP000292346">
    <property type="component" value="Unassembled WGS sequence"/>
</dbReference>
<dbReference type="RefSeq" id="WP_131335028.1">
    <property type="nucleotide sequence ID" value="NZ_SJJZ01000001.1"/>
</dbReference>
<evidence type="ECO:0000313" key="3">
    <source>
        <dbReference type="Proteomes" id="UP000292346"/>
    </source>
</evidence>
<evidence type="ECO:0000259" key="1">
    <source>
        <dbReference type="Pfam" id="PF04480"/>
    </source>
</evidence>
<dbReference type="OrthoDB" id="4310518at2"/>
<dbReference type="EMBL" id="SJJZ01000001">
    <property type="protein sequence ID" value="TCC10616.1"/>
    <property type="molecule type" value="Genomic_DNA"/>
</dbReference>
<dbReference type="InterPro" id="IPR011335">
    <property type="entry name" value="Restrct_endonuc-II-like"/>
</dbReference>
<accession>A0A4V2M046</accession>
<organism evidence="2 3">
    <name type="scientific">Kribbella soli</name>
    <dbReference type="NCBI Taxonomy" id="1124743"/>
    <lineage>
        <taxon>Bacteria</taxon>
        <taxon>Bacillati</taxon>
        <taxon>Actinomycetota</taxon>
        <taxon>Actinomycetes</taxon>
        <taxon>Propionibacteriales</taxon>
        <taxon>Kribbellaceae</taxon>
        <taxon>Kribbella</taxon>
    </lineage>
</organism>
<dbReference type="Pfam" id="PF04480">
    <property type="entry name" value="DUF559"/>
    <property type="match status" value="1"/>
</dbReference>
<sequence length="286" mass="30605">MEPVGEVLARHGGWATRAELVGATSRRAVEAALERGEVQRIALGIYALPGLPVDEAAVLAYDGVLSHVSAAKSLGLPLLLTPPKPHIIVPPKRRPRPGPPAVLHWAETSSGERRNRLTSLLRTVVDCSRILPFNEALAVADAALATGRLGQDELLAATAAMGGYGCPNARKTAAAATRLSDSFLESMLRALLISAGINGFEPQVLVTHGPFRARVDLGHRKARLAIEAEGFEFHGSRRDFAADCHRYDELVAAGWLVLRFTYEQVVGDPAWVVATVRAALARRLAG</sequence>
<name>A0A4V2M046_9ACTN</name>
<evidence type="ECO:0000313" key="2">
    <source>
        <dbReference type="EMBL" id="TCC10616.1"/>
    </source>
</evidence>
<dbReference type="AlphaFoldDB" id="A0A4V2M046"/>
<dbReference type="InterPro" id="IPR007569">
    <property type="entry name" value="DUF559"/>
</dbReference>
<gene>
    <name evidence="2" type="ORF">E0H45_04705</name>
</gene>
<comment type="caution">
    <text evidence="2">The sequence shown here is derived from an EMBL/GenBank/DDBJ whole genome shotgun (WGS) entry which is preliminary data.</text>
</comment>
<keyword evidence="3" id="KW-1185">Reference proteome</keyword>
<proteinExistence type="predicted"/>
<dbReference type="Gene3D" id="3.40.960.10">
    <property type="entry name" value="VSR Endonuclease"/>
    <property type="match status" value="1"/>
</dbReference>
<dbReference type="SUPFAM" id="SSF52980">
    <property type="entry name" value="Restriction endonuclease-like"/>
    <property type="match status" value="1"/>
</dbReference>
<feature type="domain" description="DUF559" evidence="1">
    <location>
        <begin position="174"/>
        <end position="280"/>
    </location>
</feature>
<protein>
    <submittedName>
        <fullName evidence="2">DUF559 domain-containing protein</fullName>
    </submittedName>
</protein>
<reference evidence="2 3" key="1">
    <citation type="submission" date="2019-02" db="EMBL/GenBank/DDBJ databases">
        <title>Kribbella capetownensis sp. nov. and Kribbella speibonae sp. nov., isolated from soil.</title>
        <authorList>
            <person name="Curtis S.M."/>
            <person name="Norton I."/>
            <person name="Everest G.J."/>
            <person name="Meyers P.R."/>
        </authorList>
    </citation>
    <scope>NUCLEOTIDE SEQUENCE [LARGE SCALE GENOMIC DNA]</scope>
    <source>
        <strain evidence="2 3">KCTC 29219</strain>
    </source>
</reference>